<dbReference type="Pfam" id="PF14420">
    <property type="entry name" value="Clr5"/>
    <property type="match status" value="1"/>
</dbReference>
<evidence type="ECO:0000313" key="3">
    <source>
        <dbReference type="EMBL" id="RWA05976.1"/>
    </source>
</evidence>
<reference evidence="3 4" key="1">
    <citation type="submission" date="2018-12" db="EMBL/GenBank/DDBJ databases">
        <title>Draft genome sequence of Xylaria grammica IHI A82.</title>
        <authorList>
            <person name="Buettner E."/>
            <person name="Kellner H."/>
        </authorList>
    </citation>
    <scope>NUCLEOTIDE SEQUENCE [LARGE SCALE GENOMIC DNA]</scope>
    <source>
        <strain evidence="3 4">IHI A82</strain>
    </source>
</reference>
<accession>A0A439CUZ6</accession>
<gene>
    <name evidence="3" type="ORF">EKO27_g9135</name>
</gene>
<evidence type="ECO:0000259" key="2">
    <source>
        <dbReference type="Pfam" id="PF14420"/>
    </source>
</evidence>
<proteinExistence type="predicted"/>
<feature type="domain" description="Clr5" evidence="2">
    <location>
        <begin position="130"/>
        <end position="183"/>
    </location>
</feature>
<keyword evidence="4" id="KW-1185">Reference proteome</keyword>
<protein>
    <recommendedName>
        <fullName evidence="2">Clr5 domain-containing protein</fullName>
    </recommendedName>
</protein>
<organism evidence="3 4">
    <name type="scientific">Xylaria grammica</name>
    <dbReference type="NCBI Taxonomy" id="363999"/>
    <lineage>
        <taxon>Eukaryota</taxon>
        <taxon>Fungi</taxon>
        <taxon>Dikarya</taxon>
        <taxon>Ascomycota</taxon>
        <taxon>Pezizomycotina</taxon>
        <taxon>Sordariomycetes</taxon>
        <taxon>Xylariomycetidae</taxon>
        <taxon>Xylariales</taxon>
        <taxon>Xylariaceae</taxon>
        <taxon>Xylaria</taxon>
    </lineage>
</organism>
<name>A0A439CUZ6_9PEZI</name>
<dbReference type="PANTHER" id="PTHR38788">
    <property type="entry name" value="CLR5 DOMAIN-CONTAINING PROTEIN"/>
    <property type="match status" value="1"/>
</dbReference>
<comment type="caution">
    <text evidence="3">The sequence shown here is derived from an EMBL/GenBank/DDBJ whole genome shotgun (WGS) entry which is preliminary data.</text>
</comment>
<dbReference type="InterPro" id="IPR025676">
    <property type="entry name" value="Clr5_dom"/>
</dbReference>
<dbReference type="AlphaFoldDB" id="A0A439CUZ6"/>
<evidence type="ECO:0000256" key="1">
    <source>
        <dbReference type="SAM" id="MobiDB-lite"/>
    </source>
</evidence>
<feature type="compositionally biased region" description="Polar residues" evidence="1">
    <location>
        <begin position="36"/>
        <end position="45"/>
    </location>
</feature>
<dbReference type="PANTHER" id="PTHR38788:SF3">
    <property type="entry name" value="CLR5 DOMAIN-CONTAINING PROTEIN"/>
    <property type="match status" value="1"/>
</dbReference>
<feature type="region of interest" description="Disordered" evidence="1">
    <location>
        <begin position="1"/>
        <end position="50"/>
    </location>
</feature>
<sequence>MMRSSELNSRPGSVRSSGPHTSIEDSDEGQVEASASHITGTSDNVPSALPEATTEFPYTCFNIPSTVSPQSTTEAPDTQLFDMESLNYLRGALSGSIDSTSPEPFNTGLAASMEIDPYEPASQASRRPTKKEWDKYRPILERLYIEEQLPLFEVIKIMEEKYHFFRTTKQYRYQLGEKWGWKKYKANTSYRPGVDDGYRVGGGYPEPYPDTHAPVLETPQYLELFGTTSQFYDGGPGSGGLFAMGASADTTLEHDIRPHPELTSSTWALPMSSATTSPTFPSPSQFLDDFTPSTFPSPSQFLDDFAPATFPSPSQFLDDFAPAT</sequence>
<evidence type="ECO:0000313" key="4">
    <source>
        <dbReference type="Proteomes" id="UP000286045"/>
    </source>
</evidence>
<dbReference type="EMBL" id="RYZI01000381">
    <property type="protein sequence ID" value="RWA05976.1"/>
    <property type="molecule type" value="Genomic_DNA"/>
</dbReference>
<dbReference type="Proteomes" id="UP000286045">
    <property type="component" value="Unassembled WGS sequence"/>
</dbReference>
<feature type="compositionally biased region" description="Polar residues" evidence="1">
    <location>
        <begin position="1"/>
        <end position="20"/>
    </location>
</feature>